<dbReference type="EMBL" id="FNFB01000012">
    <property type="protein sequence ID" value="SDK85837.1"/>
    <property type="molecule type" value="Genomic_DNA"/>
</dbReference>
<dbReference type="Pfam" id="PF14062">
    <property type="entry name" value="DUF4253"/>
    <property type="match status" value="1"/>
</dbReference>
<protein>
    <recommendedName>
        <fullName evidence="1">DUF4253 domain-containing protein</fullName>
    </recommendedName>
</protein>
<proteinExistence type="predicted"/>
<feature type="domain" description="DUF4253" evidence="1">
    <location>
        <begin position="165"/>
        <end position="272"/>
    </location>
</feature>
<evidence type="ECO:0000313" key="3">
    <source>
        <dbReference type="Proteomes" id="UP000198683"/>
    </source>
</evidence>
<dbReference type="RefSeq" id="WP_090767442.1">
    <property type="nucleotide sequence ID" value="NZ_FNFB01000012.1"/>
</dbReference>
<organism evidence="2 3">
    <name type="scientific">Nonomuraea maritima</name>
    <dbReference type="NCBI Taxonomy" id="683260"/>
    <lineage>
        <taxon>Bacteria</taxon>
        <taxon>Bacillati</taxon>
        <taxon>Actinomycetota</taxon>
        <taxon>Actinomycetes</taxon>
        <taxon>Streptosporangiales</taxon>
        <taxon>Streptosporangiaceae</taxon>
        <taxon>Nonomuraea</taxon>
    </lineage>
</organism>
<dbReference type="STRING" id="683260.SAMN05421874_11231"/>
<name>A0A1G9FBR0_9ACTN</name>
<evidence type="ECO:0000313" key="2">
    <source>
        <dbReference type="EMBL" id="SDK85837.1"/>
    </source>
</evidence>
<accession>A0A1G9FBR0</accession>
<sequence>MSDHRLPRELGELFADGGGDRRLPVALPPGEVVWPDPGYTGQGRAERPAFWMSDEPATGADWARLRACHPHSGLWPLLLDESAQPWSIGQVVPDDHRHIDHFTAEGFMTEVWQEWVTQMPSDALEELEPYGAICPGPAPRGVPLAEPEAVADWLAGELAARGMPLGLVAASRGADALAVMGWQGALHHNEWMVPMAAVVRSWEDRFGARVVSVGFNTLDLSVAAPPLDREHALHVAAEHWAFCPDNVVQGAGDLEGYAAQLVGGHAWSFWWD</sequence>
<evidence type="ECO:0000259" key="1">
    <source>
        <dbReference type="Pfam" id="PF14062"/>
    </source>
</evidence>
<dbReference type="OrthoDB" id="7839592at2"/>
<keyword evidence="3" id="KW-1185">Reference proteome</keyword>
<reference evidence="2 3" key="1">
    <citation type="submission" date="2016-10" db="EMBL/GenBank/DDBJ databases">
        <authorList>
            <person name="de Groot N.N."/>
        </authorList>
    </citation>
    <scope>NUCLEOTIDE SEQUENCE [LARGE SCALE GENOMIC DNA]</scope>
    <source>
        <strain evidence="2 3">CGMCC 4.5681</strain>
    </source>
</reference>
<dbReference type="Proteomes" id="UP000198683">
    <property type="component" value="Unassembled WGS sequence"/>
</dbReference>
<dbReference type="AlphaFoldDB" id="A0A1G9FBR0"/>
<gene>
    <name evidence="2" type="ORF">SAMN05421874_11231</name>
</gene>
<dbReference type="InterPro" id="IPR025349">
    <property type="entry name" value="DUF4253"/>
</dbReference>